<feature type="region of interest" description="Disordered" evidence="1">
    <location>
        <begin position="21"/>
        <end position="41"/>
    </location>
</feature>
<accession>A0ABU8K568</accession>
<gene>
    <name evidence="2" type="ORF">O7A05_01385</name>
</gene>
<protein>
    <submittedName>
        <fullName evidence="2">Uncharacterized protein</fullName>
    </submittedName>
</protein>
<evidence type="ECO:0000313" key="3">
    <source>
        <dbReference type="Proteomes" id="UP001366503"/>
    </source>
</evidence>
<proteinExistence type="predicted"/>
<keyword evidence="3" id="KW-1185">Reference proteome</keyword>
<dbReference type="Proteomes" id="UP001366503">
    <property type="component" value="Unassembled WGS sequence"/>
</dbReference>
<dbReference type="RefSeq" id="WP_337091159.1">
    <property type="nucleotide sequence ID" value="NZ_JAPYKO010000001.1"/>
</dbReference>
<reference evidence="2 3" key="1">
    <citation type="submission" date="2022-12" db="EMBL/GenBank/DDBJ databases">
        <authorList>
            <person name="Muema E."/>
        </authorList>
    </citation>
    <scope>NUCLEOTIDE SEQUENCE [LARGE SCALE GENOMIC DNA]</scope>
    <source>
        <strain evidence="3">1330</strain>
    </source>
</reference>
<evidence type="ECO:0000313" key="2">
    <source>
        <dbReference type="EMBL" id="MEI9400858.1"/>
    </source>
</evidence>
<organism evidence="2 3">
    <name type="scientific">Mesorhizobium argentiipisi</name>
    <dbReference type="NCBI Taxonomy" id="3015175"/>
    <lineage>
        <taxon>Bacteria</taxon>
        <taxon>Pseudomonadati</taxon>
        <taxon>Pseudomonadota</taxon>
        <taxon>Alphaproteobacteria</taxon>
        <taxon>Hyphomicrobiales</taxon>
        <taxon>Phyllobacteriaceae</taxon>
        <taxon>Mesorhizobium</taxon>
    </lineage>
</organism>
<dbReference type="EMBL" id="JAPYKO010000001">
    <property type="protein sequence ID" value="MEI9400858.1"/>
    <property type="molecule type" value="Genomic_DNA"/>
</dbReference>
<sequence length="90" mass="10053">MIFFADNENFFSYADISQEELDDPPSIVSGRRTGKRTNGRPDASGLFSTCAAAQYGVRNNDINQLFIYDKLAAAACFCYACEMDHLNDRP</sequence>
<name>A0ABU8K568_9HYPH</name>
<comment type="caution">
    <text evidence="2">The sequence shown here is derived from an EMBL/GenBank/DDBJ whole genome shotgun (WGS) entry which is preliminary data.</text>
</comment>
<evidence type="ECO:0000256" key="1">
    <source>
        <dbReference type="SAM" id="MobiDB-lite"/>
    </source>
</evidence>